<keyword evidence="3" id="KW-0540">Nuclease</keyword>
<dbReference type="CDD" id="cd00840">
    <property type="entry name" value="MPP_Mre11_N"/>
    <property type="match status" value="1"/>
</dbReference>
<keyword evidence="1" id="KW-0378">Hydrolase</keyword>
<reference evidence="3" key="2">
    <citation type="submission" date="2019-11" db="EMBL/GenBank/DDBJ databases">
        <title>Whole genome comparisons of Staphylococcus agnetis isolates from cattle and chickens.</title>
        <authorList>
            <person name="Rhoads D."/>
            <person name="Shwani A."/>
            <person name="Adkins P."/>
            <person name="Calcutt M."/>
            <person name="Middleton J."/>
        </authorList>
    </citation>
    <scope>NUCLEOTIDE SEQUENCE</scope>
    <source>
        <strain evidence="3">1387</strain>
    </source>
</reference>
<evidence type="ECO:0000313" key="4">
    <source>
        <dbReference type="EMBL" id="OTW30583.1"/>
    </source>
</evidence>
<dbReference type="SUPFAM" id="SSF56300">
    <property type="entry name" value="Metallo-dependent phosphatases"/>
    <property type="match status" value="1"/>
</dbReference>
<dbReference type="EMBL" id="NEFX01000018">
    <property type="protein sequence ID" value="OTW30583.1"/>
    <property type="molecule type" value="Genomic_DNA"/>
</dbReference>
<evidence type="ECO:0000256" key="1">
    <source>
        <dbReference type="ARBA" id="ARBA00022801"/>
    </source>
</evidence>
<dbReference type="EMBL" id="WMFL01000069">
    <property type="protein sequence ID" value="NJI02290.1"/>
    <property type="molecule type" value="Genomic_DNA"/>
</dbReference>
<dbReference type="PANTHER" id="PTHR30337">
    <property type="entry name" value="COMPONENT OF ATP-DEPENDENT DSDNA EXONUCLEASE"/>
    <property type="match status" value="1"/>
</dbReference>
<dbReference type="Proteomes" id="UP000195208">
    <property type="component" value="Unassembled WGS sequence"/>
</dbReference>
<name>A0A242VDZ7_9STAP</name>
<dbReference type="Pfam" id="PF00149">
    <property type="entry name" value="Metallophos"/>
    <property type="match status" value="1"/>
</dbReference>
<dbReference type="InterPro" id="IPR041796">
    <property type="entry name" value="Mre11_N"/>
</dbReference>
<protein>
    <submittedName>
        <fullName evidence="3">DNA repair exonuclease</fullName>
    </submittedName>
</protein>
<dbReference type="GeneID" id="57691975"/>
<reference evidence="4 5" key="1">
    <citation type="submission" date="2017-04" db="EMBL/GenBank/DDBJ databases">
        <title>Staphylococcus agnetis, a potential pathogen in the broiler production.</title>
        <authorList>
            <person name="Poulsen L."/>
        </authorList>
    </citation>
    <scope>NUCLEOTIDE SEQUENCE [LARGE SCALE GENOMIC DNA]</scope>
    <source>
        <strain evidence="4 5">723_310714_2_2_spleen</strain>
    </source>
</reference>
<evidence type="ECO:0000313" key="5">
    <source>
        <dbReference type="Proteomes" id="UP000195208"/>
    </source>
</evidence>
<gene>
    <name evidence="4" type="ORF">B9M88_09975</name>
    <name evidence="3" type="ORF">GLV84_05420</name>
</gene>
<dbReference type="InterPro" id="IPR029052">
    <property type="entry name" value="Metallo-depent_PP-like"/>
</dbReference>
<dbReference type="KEGG" id="sagq:EP23_05165"/>
<evidence type="ECO:0000313" key="6">
    <source>
        <dbReference type="Proteomes" id="UP000646308"/>
    </source>
</evidence>
<dbReference type="GO" id="GO:0004527">
    <property type="term" value="F:exonuclease activity"/>
    <property type="evidence" value="ECO:0007669"/>
    <property type="project" value="UniProtKB-KW"/>
</dbReference>
<dbReference type="PIRSF" id="PIRSF033091">
    <property type="entry name" value="Pesterase_YhaO"/>
    <property type="match status" value="1"/>
</dbReference>
<keyword evidence="5" id="KW-1185">Reference proteome</keyword>
<dbReference type="RefSeq" id="WP_060551377.1">
    <property type="nucleotide sequence ID" value="NZ_CP009623.1"/>
</dbReference>
<dbReference type="InterPro" id="IPR050535">
    <property type="entry name" value="DNA_Repair-Maintenance_Comp"/>
</dbReference>
<accession>A0A242VDZ7</accession>
<dbReference type="InterPro" id="IPR004843">
    <property type="entry name" value="Calcineurin-like_PHP"/>
</dbReference>
<comment type="caution">
    <text evidence="3">The sequence shown here is derived from an EMBL/GenBank/DDBJ whole genome shotgun (WGS) entry which is preliminary data.</text>
</comment>
<dbReference type="AlphaFoldDB" id="A0A242VDZ7"/>
<dbReference type="PANTHER" id="PTHR30337:SF7">
    <property type="entry name" value="PHOSPHOESTERASE"/>
    <property type="match status" value="1"/>
</dbReference>
<sequence>MVKFLHCADLHLDSPFASKQFLSPNILKDVENSAYESFKTIVDLALREEVDFIVISGDLFDSENRTLKAEVFLKEQFERLNKEQIFVYMIHGNHDPLSDALISDWPQNVTVFSNKVETYQTITKNGEKVHLHGFSYQHNESYENKIDDYPTSESHHTINIGLLHGTYSKSGVSDRYTEFRLEDLNAKMYHYWALGHIHKRDQLNDLPQIHYPGNIQGRHFNEQGEKGCLIVEGDHVELRTRFVPTQFIRFESAVIETDQINQHHLYEKIQAFKARVRPEGRAFYRLRLDVSGDERIDPQTLVQLNEMITEYEENEQHFVLIDELTVNYTELEKTSIMKEFSQDIVAQDSVFERALSDLYMNPKTSRYLNNFTDLDRKALITRAEEIIDAELKGGN</sequence>
<evidence type="ECO:0000313" key="3">
    <source>
        <dbReference type="EMBL" id="NJI02290.1"/>
    </source>
</evidence>
<dbReference type="InterPro" id="IPR014576">
    <property type="entry name" value="Pesterase_YhaO"/>
</dbReference>
<keyword evidence="3" id="KW-0269">Exonuclease</keyword>
<proteinExistence type="predicted"/>
<feature type="domain" description="Calcineurin-like phosphoesterase" evidence="2">
    <location>
        <begin position="3"/>
        <end position="199"/>
    </location>
</feature>
<dbReference type="Gene3D" id="3.60.21.10">
    <property type="match status" value="1"/>
</dbReference>
<evidence type="ECO:0000259" key="2">
    <source>
        <dbReference type="Pfam" id="PF00149"/>
    </source>
</evidence>
<dbReference type="Proteomes" id="UP000646308">
    <property type="component" value="Unassembled WGS sequence"/>
</dbReference>
<dbReference type="OrthoDB" id="9773856at2"/>
<organism evidence="3 6">
    <name type="scientific">Staphylococcus agnetis</name>
    <dbReference type="NCBI Taxonomy" id="985762"/>
    <lineage>
        <taxon>Bacteria</taxon>
        <taxon>Bacillati</taxon>
        <taxon>Bacillota</taxon>
        <taxon>Bacilli</taxon>
        <taxon>Bacillales</taxon>
        <taxon>Staphylococcaceae</taxon>
        <taxon>Staphylococcus</taxon>
    </lineage>
</organism>